<proteinExistence type="predicted"/>
<dbReference type="EMBL" id="AUPL01005029">
    <property type="protein sequence ID" value="ESL07284.1"/>
    <property type="molecule type" value="Genomic_DNA"/>
</dbReference>
<dbReference type="AlphaFoldDB" id="A0A061IX72"/>
<dbReference type="Proteomes" id="UP000031737">
    <property type="component" value="Unassembled WGS sequence"/>
</dbReference>
<name>A0A061IX72_TRYRA</name>
<feature type="compositionally biased region" description="Basic and acidic residues" evidence="1">
    <location>
        <begin position="106"/>
        <end position="117"/>
    </location>
</feature>
<keyword evidence="3" id="KW-1185">Reference proteome</keyword>
<feature type="compositionally biased region" description="Basic residues" evidence="1">
    <location>
        <begin position="40"/>
        <end position="52"/>
    </location>
</feature>
<feature type="compositionally biased region" description="Low complexity" evidence="1">
    <location>
        <begin position="146"/>
        <end position="159"/>
    </location>
</feature>
<sequence>MQNDIREQHAKQHFLRRRAVRRQTEDVIEPLKERDVNTHVTKRKIRSQRQRRQSCDGDAARSIPPQQGTETQREAGTASNHNVRRVNPLDSPCAITVISIGGSNSDEDKVGGGERGNRHNSLAQEAIPARRTAEAAHKRNGFNGKLLPSKMSSPPSRLPAFLPPRGGVRPGRLQQRQRSSQRGRKGELLTEEESSVFAAVDEDNSHGDEFDDSGEYEDESVVVCPFRLMGGCLKGQHTQRELLSNQTIYSHLMSLAGLVHELRTEQRITVKEFQRLHVLVASQRMTIERLEKCILSQTAAPGAYPPPGVALPHEMRSTASLSTAGGDTESNMVSETRPLNTRQLHVQGGSSAQRVRRRTSTGTPVLVSGETHVAENGGSLVVDEEKRAGAAKHMAEKVGTPMEMSNSALNVSQLNETHGASGNGATKHTGGNRRPKSSNWREYTIREHIGSHETAVGVVDGFCAEDVSPISTVFGSQEEEVSSNDEVILTVACGVHPPGGPARLSAPDERCPGNLKGPVRKRHERLNATADNVTTRRITQRRFYSFDSHTTKAKRTAQHTASFCGQHWK</sequence>
<dbReference type="OrthoDB" id="250024at2759"/>
<evidence type="ECO:0000256" key="1">
    <source>
        <dbReference type="SAM" id="MobiDB-lite"/>
    </source>
</evidence>
<comment type="caution">
    <text evidence="2">The sequence shown here is derived from an EMBL/GenBank/DDBJ whole genome shotgun (WGS) entry which is preliminary data.</text>
</comment>
<feature type="region of interest" description="Disordered" evidence="1">
    <location>
        <begin position="415"/>
        <end position="439"/>
    </location>
</feature>
<protein>
    <submittedName>
        <fullName evidence="2">Uncharacterized protein</fullName>
    </submittedName>
</protein>
<evidence type="ECO:0000313" key="3">
    <source>
        <dbReference type="Proteomes" id="UP000031737"/>
    </source>
</evidence>
<gene>
    <name evidence="2" type="ORF">TRSC58_05029</name>
</gene>
<organism evidence="2 3">
    <name type="scientific">Trypanosoma rangeli SC58</name>
    <dbReference type="NCBI Taxonomy" id="429131"/>
    <lineage>
        <taxon>Eukaryota</taxon>
        <taxon>Discoba</taxon>
        <taxon>Euglenozoa</taxon>
        <taxon>Kinetoplastea</taxon>
        <taxon>Metakinetoplastina</taxon>
        <taxon>Trypanosomatida</taxon>
        <taxon>Trypanosomatidae</taxon>
        <taxon>Trypanosoma</taxon>
        <taxon>Herpetosoma</taxon>
    </lineage>
</organism>
<dbReference type="VEuPathDB" id="TriTrypDB:TRSC58_05029"/>
<feature type="compositionally biased region" description="Low complexity" evidence="1">
    <location>
        <begin position="170"/>
        <end position="180"/>
    </location>
</feature>
<evidence type="ECO:0000313" key="2">
    <source>
        <dbReference type="EMBL" id="ESL07284.1"/>
    </source>
</evidence>
<reference evidence="2 3" key="1">
    <citation type="submission" date="2013-07" db="EMBL/GenBank/DDBJ databases">
        <authorList>
            <person name="Stoco P.H."/>
            <person name="Wagner G."/>
            <person name="Gerber A."/>
            <person name="Zaha A."/>
            <person name="Thompson C."/>
            <person name="Bartholomeu D.C."/>
            <person name="Luckemeyer D.D."/>
            <person name="Bahia D."/>
            <person name="Loreto E."/>
            <person name="Prestes E.B."/>
            <person name="Lima F.M."/>
            <person name="Rodrigues-Luiz G."/>
            <person name="Vallejo G.A."/>
            <person name="Filho J.F."/>
            <person name="Monteiro K.M."/>
            <person name="Tyler K.M."/>
            <person name="de Almeida L.G."/>
            <person name="Ortiz M.F."/>
            <person name="Siervo M.A."/>
            <person name="de Moraes M.H."/>
            <person name="Cunha O.L."/>
            <person name="Mendonca-Neto R."/>
            <person name="Silva R."/>
            <person name="Teixeira S.M."/>
            <person name="Murta S.M."/>
            <person name="Sincero T.C."/>
            <person name="Mendes T.A."/>
            <person name="Urmenyi T.P."/>
            <person name="Silva V.G."/>
            <person name="da Rocha W.D."/>
            <person name="Andersson B."/>
            <person name="Romanha A.J."/>
            <person name="Steindel M."/>
            <person name="de Vasconcelos A.T."/>
            <person name="Grisard E.C."/>
        </authorList>
    </citation>
    <scope>NUCLEOTIDE SEQUENCE [LARGE SCALE GENOMIC DNA]</scope>
    <source>
        <strain evidence="2 3">SC58</strain>
    </source>
</reference>
<feature type="region of interest" description="Disordered" evidence="1">
    <location>
        <begin position="37"/>
        <end position="193"/>
    </location>
</feature>
<accession>A0A061IX72</accession>
<feature type="compositionally biased region" description="Polar residues" evidence="1">
    <location>
        <begin position="415"/>
        <end position="426"/>
    </location>
</feature>